<keyword evidence="2" id="KW-1185">Reference proteome</keyword>
<gene>
    <name evidence="1" type="ORF">BT96DRAFT_985362</name>
</gene>
<proteinExistence type="predicted"/>
<reference evidence="1" key="1">
    <citation type="journal article" date="2019" name="Environ. Microbiol.">
        <title>Fungal ecological strategies reflected in gene transcription - a case study of two litter decomposers.</title>
        <authorList>
            <person name="Barbi F."/>
            <person name="Kohler A."/>
            <person name="Barry K."/>
            <person name="Baskaran P."/>
            <person name="Daum C."/>
            <person name="Fauchery L."/>
            <person name="Ihrmark K."/>
            <person name="Kuo A."/>
            <person name="LaButti K."/>
            <person name="Lipzen A."/>
            <person name="Morin E."/>
            <person name="Grigoriev I.V."/>
            <person name="Henrissat B."/>
            <person name="Lindahl B."/>
            <person name="Martin F."/>
        </authorList>
    </citation>
    <scope>NUCLEOTIDE SEQUENCE</scope>
    <source>
        <strain evidence="1">JB14</strain>
    </source>
</reference>
<dbReference type="AlphaFoldDB" id="A0A6A4IEL3"/>
<evidence type="ECO:0000313" key="1">
    <source>
        <dbReference type="EMBL" id="KAE9409039.1"/>
    </source>
</evidence>
<sequence>MDALISSMTDTFSLILNHGGTKELIPDGDQIEQLPSNEAQALKHAICISYRAISSYTRMQDGLIAVGSAQGTSPIAVVLNDDQRRAELLHHLVDKPPRFIASQALKKSTHARQNYECGAILVQHRHVVNLARVLEEDPKSVESTRHTFFLVVLIIHEIGHYLRSILYPNDSLRRVSPPSLRPHAFLFSPHRSWKNPDLRDENQPRRSPFEGEAGFYLEEIVFGGVVGAVVDRGVSLREDQYSIRKIALYTAGIGSTPGVFELFGLFAVKDEVIKAFLESPSQPMALPFDDQVLETAVDSDDPVQKRKET</sequence>
<dbReference type="Proteomes" id="UP000799118">
    <property type="component" value="Unassembled WGS sequence"/>
</dbReference>
<organism evidence="1 2">
    <name type="scientific">Gymnopus androsaceus JB14</name>
    <dbReference type="NCBI Taxonomy" id="1447944"/>
    <lineage>
        <taxon>Eukaryota</taxon>
        <taxon>Fungi</taxon>
        <taxon>Dikarya</taxon>
        <taxon>Basidiomycota</taxon>
        <taxon>Agaricomycotina</taxon>
        <taxon>Agaricomycetes</taxon>
        <taxon>Agaricomycetidae</taxon>
        <taxon>Agaricales</taxon>
        <taxon>Marasmiineae</taxon>
        <taxon>Omphalotaceae</taxon>
        <taxon>Gymnopus</taxon>
    </lineage>
</organism>
<dbReference type="EMBL" id="ML769389">
    <property type="protein sequence ID" value="KAE9409039.1"/>
    <property type="molecule type" value="Genomic_DNA"/>
</dbReference>
<evidence type="ECO:0000313" key="2">
    <source>
        <dbReference type="Proteomes" id="UP000799118"/>
    </source>
</evidence>
<accession>A0A6A4IEL3</accession>
<name>A0A6A4IEL3_9AGAR</name>
<protein>
    <submittedName>
        <fullName evidence="1">Uncharacterized protein</fullName>
    </submittedName>
</protein>